<protein>
    <submittedName>
        <fullName evidence="1">Unannotated protein</fullName>
    </submittedName>
</protein>
<gene>
    <name evidence="1" type="ORF">UFOPK1683_01017</name>
</gene>
<dbReference type="EMBL" id="CAEZTL010000133">
    <property type="protein sequence ID" value="CAB4577132.1"/>
    <property type="molecule type" value="Genomic_DNA"/>
</dbReference>
<reference evidence="1" key="1">
    <citation type="submission" date="2020-05" db="EMBL/GenBank/DDBJ databases">
        <authorList>
            <person name="Chiriac C."/>
            <person name="Salcher M."/>
            <person name="Ghai R."/>
            <person name="Kavagutti S V."/>
        </authorList>
    </citation>
    <scope>NUCLEOTIDE SEQUENCE</scope>
</reference>
<name>A0A6J6EL38_9ZZZZ</name>
<sequence length="88" mass="9615">MSEATWTVTGVLSDLIEDSRRAEMHITVDEGLIVLFKRFDGSKATEAVIQSARDLIGEKITASGTIQPHADSKLRTPYFLSPSELHAG</sequence>
<proteinExistence type="predicted"/>
<organism evidence="1">
    <name type="scientific">freshwater metagenome</name>
    <dbReference type="NCBI Taxonomy" id="449393"/>
    <lineage>
        <taxon>unclassified sequences</taxon>
        <taxon>metagenomes</taxon>
        <taxon>ecological metagenomes</taxon>
    </lineage>
</organism>
<dbReference type="AlphaFoldDB" id="A0A6J6EL38"/>
<evidence type="ECO:0000313" key="1">
    <source>
        <dbReference type="EMBL" id="CAB4577132.1"/>
    </source>
</evidence>
<accession>A0A6J6EL38</accession>